<reference evidence="2" key="1">
    <citation type="journal article" date="2019" name="Int. J. Syst. Evol. Microbiol.">
        <title>The Global Catalogue of Microorganisms (GCM) 10K type strain sequencing project: providing services to taxonomists for standard genome sequencing and annotation.</title>
        <authorList>
            <consortium name="The Broad Institute Genomics Platform"/>
            <consortium name="The Broad Institute Genome Sequencing Center for Infectious Disease"/>
            <person name="Wu L."/>
            <person name="Ma J."/>
        </authorList>
    </citation>
    <scope>NUCLEOTIDE SEQUENCE [LARGE SCALE GENOMIC DNA]</scope>
    <source>
        <strain evidence="2">JCM 17738</strain>
    </source>
</reference>
<dbReference type="InterPro" id="IPR019639">
    <property type="entry name" value="DUF2505"/>
</dbReference>
<dbReference type="Pfam" id="PF10698">
    <property type="entry name" value="DUF2505"/>
    <property type="match status" value="1"/>
</dbReference>
<protein>
    <submittedName>
        <fullName evidence="1">DUF2505 domain-containing protein</fullName>
    </submittedName>
</protein>
<evidence type="ECO:0000313" key="2">
    <source>
        <dbReference type="Proteomes" id="UP001500390"/>
    </source>
</evidence>
<gene>
    <name evidence="1" type="ORF">GCM10023153_28790</name>
</gene>
<proteinExistence type="predicted"/>
<comment type="caution">
    <text evidence="1">The sequence shown here is derived from an EMBL/GenBank/DDBJ whole genome shotgun (WGS) entry which is preliminary data.</text>
</comment>
<evidence type="ECO:0000313" key="1">
    <source>
        <dbReference type="EMBL" id="GAA4400884.1"/>
    </source>
</evidence>
<name>A0ABP8K600_9MICO</name>
<organism evidence="1 2">
    <name type="scientific">Ornithinibacter aureus</name>
    <dbReference type="NCBI Taxonomy" id="622664"/>
    <lineage>
        <taxon>Bacteria</taxon>
        <taxon>Bacillati</taxon>
        <taxon>Actinomycetota</taxon>
        <taxon>Actinomycetes</taxon>
        <taxon>Micrococcales</taxon>
        <taxon>Intrasporangiaceae</taxon>
        <taxon>Ornithinibacter</taxon>
    </lineage>
</organism>
<keyword evidence="2" id="KW-1185">Reference proteome</keyword>
<dbReference type="EMBL" id="BAABFX010000040">
    <property type="protein sequence ID" value="GAA4400884.1"/>
    <property type="molecule type" value="Genomic_DNA"/>
</dbReference>
<sequence>MHLTTRDELAGTVEEVYALLTDPGFQDAKCVATTDDAHNFTVDVADAAGAHRVRTERHLPSDGLPDVARSFVGDNLTIIEVHTWSLPAADGSRESVVDLHVKGAPLTLKGTLRLEPSGSGTRQVLDADLKANVPFIGGKIERAAAEPIEGAIEIETALLKEWLAR</sequence>
<dbReference type="Proteomes" id="UP001500390">
    <property type="component" value="Unassembled WGS sequence"/>
</dbReference>
<accession>A0ABP8K600</accession>